<comment type="caution">
    <text evidence="1">The sequence shown here is derived from an EMBL/GenBank/DDBJ whole genome shotgun (WGS) entry which is preliminary data.</text>
</comment>
<feature type="non-terminal residue" evidence="1">
    <location>
        <position position="368"/>
    </location>
</feature>
<protein>
    <submittedName>
        <fullName evidence="1">Uncharacterized protein</fullName>
    </submittedName>
</protein>
<evidence type="ECO:0000313" key="1">
    <source>
        <dbReference type="EMBL" id="KAK3045192.1"/>
    </source>
</evidence>
<reference evidence="1" key="1">
    <citation type="submission" date="2024-09" db="EMBL/GenBank/DDBJ databases">
        <title>Black Yeasts Isolated from many extreme environments.</title>
        <authorList>
            <person name="Coleine C."/>
            <person name="Stajich J.E."/>
            <person name="Selbmann L."/>
        </authorList>
    </citation>
    <scope>NUCLEOTIDE SEQUENCE</scope>
    <source>
        <strain evidence="1">CCFEE 5737</strain>
    </source>
</reference>
<proteinExistence type="predicted"/>
<organism evidence="1 2">
    <name type="scientific">Coniosporium uncinatum</name>
    <dbReference type="NCBI Taxonomy" id="93489"/>
    <lineage>
        <taxon>Eukaryota</taxon>
        <taxon>Fungi</taxon>
        <taxon>Dikarya</taxon>
        <taxon>Ascomycota</taxon>
        <taxon>Pezizomycotina</taxon>
        <taxon>Dothideomycetes</taxon>
        <taxon>Dothideomycetes incertae sedis</taxon>
        <taxon>Coniosporium</taxon>
    </lineage>
</organism>
<dbReference type="Proteomes" id="UP001186974">
    <property type="component" value="Unassembled WGS sequence"/>
</dbReference>
<gene>
    <name evidence="1" type="ORF">LTS18_014357</name>
</gene>
<keyword evidence="2" id="KW-1185">Reference proteome</keyword>
<evidence type="ECO:0000313" key="2">
    <source>
        <dbReference type="Proteomes" id="UP001186974"/>
    </source>
</evidence>
<sequence>MQDMSDDGDGREPDAAGSNATWSETEQTIREVLAVVSKVPEEEIFKISSLFNLGLDSISAIKVSSQLKKRSIKLSVSEILRAATVPKMAEVVDSRKGQRAKPETKDEAFAFPSLQDLDIEKLLASAGIAQANVQEVLPATAGQTYMLSVWQKSAGRLFYPTFRYRLQGSVDVGRLRHAWNTLLSQQPILRTSFMATGRDQVAFIQVIRNDFSDSFTHGDADADAGDILKNVINSQPFVGLHASQRQDHWLLSLTIHHALYDGVSLPLLIADFEKLCNSIAVPPTSNLPFRKLLASTSSTPARQACESFWTNYLSDAPAMRLPQPATASSKRIEVFRPAAILDISRLEKLAKTHGLSVHALFLATYARA</sequence>
<name>A0ACC3CVH8_9PEZI</name>
<dbReference type="EMBL" id="JAWDJW010010917">
    <property type="protein sequence ID" value="KAK3045192.1"/>
    <property type="molecule type" value="Genomic_DNA"/>
</dbReference>
<accession>A0ACC3CVH8</accession>